<gene>
    <name evidence="11" type="primary">rlmE</name>
    <name evidence="11" type="synonym">ftsJ</name>
    <name evidence="11" type="synonym">rrmJ</name>
    <name evidence="15" type="ORF">H261_19439</name>
</gene>
<dbReference type="EC" id="2.1.1.166" evidence="6 11"/>
<evidence type="ECO:0000256" key="1">
    <source>
        <dbReference type="ARBA" id="ARBA00022552"/>
    </source>
</evidence>
<keyword evidence="1 11" id="KW-0698">rRNA processing</keyword>
<evidence type="ECO:0000256" key="5">
    <source>
        <dbReference type="ARBA" id="ARBA00037569"/>
    </source>
</evidence>
<evidence type="ECO:0000256" key="7">
    <source>
        <dbReference type="ARBA" id="ARBA00041129"/>
    </source>
</evidence>
<comment type="catalytic activity">
    <reaction evidence="10 11">
        <text>uridine(2552) in 23S rRNA + S-adenosyl-L-methionine = 2'-O-methyluridine(2552) in 23S rRNA + S-adenosyl-L-homocysteine + H(+)</text>
        <dbReference type="Rhea" id="RHEA:42720"/>
        <dbReference type="Rhea" id="RHEA-COMP:10202"/>
        <dbReference type="Rhea" id="RHEA-COMP:10203"/>
        <dbReference type="ChEBI" id="CHEBI:15378"/>
        <dbReference type="ChEBI" id="CHEBI:57856"/>
        <dbReference type="ChEBI" id="CHEBI:59789"/>
        <dbReference type="ChEBI" id="CHEBI:65315"/>
        <dbReference type="ChEBI" id="CHEBI:74478"/>
        <dbReference type="EC" id="2.1.1.166"/>
    </reaction>
</comment>
<dbReference type="STRING" id="1244869.H261_19439"/>
<keyword evidence="3 11" id="KW-0808">Transferase</keyword>
<feature type="binding site" evidence="11">
    <location>
        <position position="121"/>
    </location>
    <ligand>
        <name>S-adenosyl-L-methionine</name>
        <dbReference type="ChEBI" id="CHEBI:59789"/>
    </ligand>
</feature>
<dbReference type="OrthoDB" id="9790080at2"/>
<dbReference type="Proteomes" id="UP000011744">
    <property type="component" value="Unassembled WGS sequence"/>
</dbReference>
<keyword evidence="4 11" id="KW-0949">S-adenosyl-L-methionine</keyword>
<feature type="region of interest" description="Disordered" evidence="13">
    <location>
        <begin position="226"/>
        <end position="256"/>
    </location>
</feature>
<feature type="compositionally biased region" description="Gly residues" evidence="13">
    <location>
        <begin position="15"/>
        <end position="26"/>
    </location>
</feature>
<dbReference type="PATRIC" id="fig|1244869.3.peg.3875"/>
<dbReference type="Gene3D" id="3.40.50.150">
    <property type="entry name" value="Vaccinia Virus protein VP39"/>
    <property type="match status" value="1"/>
</dbReference>
<evidence type="ECO:0000256" key="10">
    <source>
        <dbReference type="ARBA" id="ARBA00048970"/>
    </source>
</evidence>
<keyword evidence="2 11" id="KW-0489">Methyltransferase</keyword>
<keyword evidence="11" id="KW-0963">Cytoplasm</keyword>
<comment type="caution">
    <text evidence="15">The sequence shown here is derived from an EMBL/GenBank/DDBJ whole genome shotgun (WGS) entry which is preliminary data.</text>
</comment>
<dbReference type="PIRSF" id="PIRSF005461">
    <property type="entry name" value="23S_rRNA_mtase"/>
    <property type="match status" value="1"/>
</dbReference>
<dbReference type="SUPFAM" id="SSF53335">
    <property type="entry name" value="S-adenosyl-L-methionine-dependent methyltransferases"/>
    <property type="match status" value="1"/>
</dbReference>
<dbReference type="InterPro" id="IPR029063">
    <property type="entry name" value="SAM-dependent_MTases_sf"/>
</dbReference>
<evidence type="ECO:0000256" key="4">
    <source>
        <dbReference type="ARBA" id="ARBA00022691"/>
    </source>
</evidence>
<organism evidence="15 16">
    <name type="scientific">Paramagnetospirillum caucaseum</name>
    <dbReference type="NCBI Taxonomy" id="1244869"/>
    <lineage>
        <taxon>Bacteria</taxon>
        <taxon>Pseudomonadati</taxon>
        <taxon>Pseudomonadota</taxon>
        <taxon>Alphaproteobacteria</taxon>
        <taxon>Rhodospirillales</taxon>
        <taxon>Magnetospirillaceae</taxon>
        <taxon>Paramagnetospirillum</taxon>
    </lineage>
</organism>
<dbReference type="InterPro" id="IPR050082">
    <property type="entry name" value="RNA_methyltr_RlmE"/>
</dbReference>
<feature type="binding site" evidence="11">
    <location>
        <position position="161"/>
    </location>
    <ligand>
        <name>S-adenosyl-L-methionine</name>
        <dbReference type="ChEBI" id="CHEBI:59789"/>
    </ligand>
</feature>
<dbReference type="PANTHER" id="PTHR10920">
    <property type="entry name" value="RIBOSOMAL RNA METHYLTRANSFERASE"/>
    <property type="match status" value="1"/>
</dbReference>
<proteinExistence type="inferred from homology"/>
<accession>M3A6Y3</accession>
<evidence type="ECO:0000256" key="13">
    <source>
        <dbReference type="SAM" id="MobiDB-lite"/>
    </source>
</evidence>
<comment type="subcellular location">
    <subcellularLocation>
        <location evidence="11">Cytoplasm</location>
    </subcellularLocation>
</comment>
<feature type="binding site" evidence="11">
    <location>
        <position position="96"/>
    </location>
    <ligand>
        <name>S-adenosyl-L-methionine</name>
        <dbReference type="ChEBI" id="CHEBI:59789"/>
    </ligand>
</feature>
<evidence type="ECO:0000256" key="12">
    <source>
        <dbReference type="PIRSR" id="PIRSR005461-1"/>
    </source>
</evidence>
<evidence type="ECO:0000256" key="9">
    <source>
        <dbReference type="ARBA" id="ARBA00042745"/>
    </source>
</evidence>
<feature type="domain" description="Ribosomal RNA methyltransferase FtsJ" evidence="14">
    <location>
        <begin position="64"/>
        <end position="244"/>
    </location>
</feature>
<comment type="function">
    <text evidence="5 11">Specifically methylates the uridine in position 2552 of 23S rRNA at the 2'-O position of the ribose in the fully assembled 50S ribosomal subunit.</text>
</comment>
<dbReference type="InterPro" id="IPR002877">
    <property type="entry name" value="RNA_MeTrfase_FtsJ_dom"/>
</dbReference>
<sequence>MAATGNKGGGKKSSGRTTGSGPGGGARNLTVKVKTAKRRKLSSTLWLQRQLNDPYVHEAKRLGYRSRAAFKMIQLDERFHILKPGLRVVDLGAAPGGWTQVAVEKVGALKPQGGGKVVGIDILEWDPLPGAITLQGDFLADDAPDRLKEALGGPADVVLSDMAAPTTGHPSTDHLRIIGLVEVALHFALEILTPGGTFVAKVFQGGTEKTLLDQLKKNFTTVRHAKPPASRQGSAETYVVATGFRGGPPSPEENEE</sequence>
<name>M3A6Y3_9PROT</name>
<reference evidence="15 16" key="1">
    <citation type="journal article" date="2014" name="Genome Announc.">
        <title>Draft Genome Sequence of Magnetospirillum sp. Strain SO-1, a Freshwater Magnetotactic Bacterium Isolated from the Ol'khovka River, Russia.</title>
        <authorList>
            <person name="Grouzdev D.S."/>
            <person name="Dziuba M.V."/>
            <person name="Sukhacheva M.S."/>
            <person name="Mardanov A.V."/>
            <person name="Beletskiy A.V."/>
            <person name="Kuznetsov B.B."/>
            <person name="Skryabin K.G."/>
        </authorList>
    </citation>
    <scope>NUCLEOTIDE SEQUENCE [LARGE SCALE GENOMIC DNA]</scope>
    <source>
        <strain evidence="15 16">SO-1</strain>
    </source>
</reference>
<dbReference type="AlphaFoldDB" id="M3A6Y3"/>
<evidence type="ECO:0000313" key="16">
    <source>
        <dbReference type="Proteomes" id="UP000011744"/>
    </source>
</evidence>
<dbReference type="PANTHER" id="PTHR10920:SF18">
    <property type="entry name" value="RRNA METHYLTRANSFERASE 2, MITOCHONDRIAL"/>
    <property type="match status" value="1"/>
</dbReference>
<evidence type="ECO:0000256" key="11">
    <source>
        <dbReference type="HAMAP-Rule" id="MF_01547"/>
    </source>
</evidence>
<dbReference type="RefSeq" id="WP_008620874.1">
    <property type="nucleotide sequence ID" value="NZ_AONQ01000074.1"/>
</dbReference>
<evidence type="ECO:0000256" key="8">
    <source>
        <dbReference type="ARBA" id="ARBA00041995"/>
    </source>
</evidence>
<evidence type="ECO:0000313" key="15">
    <source>
        <dbReference type="EMBL" id="EME68244.1"/>
    </source>
</evidence>
<dbReference type="GO" id="GO:0008650">
    <property type="term" value="F:rRNA (uridine-2'-O-)-methyltransferase activity"/>
    <property type="evidence" value="ECO:0007669"/>
    <property type="project" value="UniProtKB-UniRule"/>
</dbReference>
<dbReference type="Pfam" id="PF01728">
    <property type="entry name" value="FtsJ"/>
    <property type="match status" value="1"/>
</dbReference>
<protein>
    <recommendedName>
        <fullName evidence="7 11">Ribosomal RNA large subunit methyltransferase E</fullName>
        <ecNumber evidence="6 11">2.1.1.166</ecNumber>
    </recommendedName>
    <alternativeName>
        <fullName evidence="9 11">23S rRNA Um2552 methyltransferase</fullName>
    </alternativeName>
    <alternativeName>
        <fullName evidence="8 11">rRNA (uridine-2'-O-)-methyltransferase</fullName>
    </alternativeName>
</protein>
<dbReference type="eggNOG" id="COG0293">
    <property type="taxonomic scope" value="Bacteria"/>
</dbReference>
<dbReference type="HAMAP" id="MF_01547">
    <property type="entry name" value="RNA_methyltr_E"/>
    <property type="match status" value="1"/>
</dbReference>
<feature type="region of interest" description="Disordered" evidence="13">
    <location>
        <begin position="1"/>
        <end position="28"/>
    </location>
</feature>
<evidence type="ECO:0000256" key="2">
    <source>
        <dbReference type="ARBA" id="ARBA00022603"/>
    </source>
</evidence>
<keyword evidence="16" id="KW-1185">Reference proteome</keyword>
<dbReference type="EMBL" id="AONQ01000074">
    <property type="protein sequence ID" value="EME68244.1"/>
    <property type="molecule type" value="Genomic_DNA"/>
</dbReference>
<evidence type="ECO:0000256" key="3">
    <source>
        <dbReference type="ARBA" id="ARBA00022679"/>
    </source>
</evidence>
<feature type="binding site" evidence="11">
    <location>
        <position position="98"/>
    </location>
    <ligand>
        <name>S-adenosyl-L-methionine</name>
        <dbReference type="ChEBI" id="CHEBI:59789"/>
    </ligand>
</feature>
<dbReference type="InterPro" id="IPR015507">
    <property type="entry name" value="rRNA-MeTfrase_E"/>
</dbReference>
<dbReference type="GO" id="GO:0005737">
    <property type="term" value="C:cytoplasm"/>
    <property type="evidence" value="ECO:0007669"/>
    <property type="project" value="UniProtKB-SubCell"/>
</dbReference>
<evidence type="ECO:0000256" key="6">
    <source>
        <dbReference type="ARBA" id="ARBA00038861"/>
    </source>
</evidence>
<comment type="similarity">
    <text evidence="11">Belongs to the class I-like SAM-binding methyltransferase superfamily. RNA methyltransferase RlmE family.</text>
</comment>
<evidence type="ECO:0000259" key="14">
    <source>
        <dbReference type="Pfam" id="PF01728"/>
    </source>
</evidence>
<feature type="binding site" evidence="11">
    <location>
        <position position="137"/>
    </location>
    <ligand>
        <name>S-adenosyl-L-methionine</name>
        <dbReference type="ChEBI" id="CHEBI:59789"/>
    </ligand>
</feature>
<feature type="active site" description="Proton acceptor" evidence="11 12">
    <location>
        <position position="201"/>
    </location>
</feature>